<proteinExistence type="inferred from homology"/>
<keyword evidence="8" id="KW-1185">Reference proteome</keyword>
<sequence length="283" mass="31771">MNLQWFPGHMAKTRRMITENMKLVDAVVELLDARLPLSSRNPEIDRIVGSKPRVLVLNKADMADHNATEVWKNWFNEKGYAVIAVDSQSGRGFSALEPAIRRVMKEKLERERARGIQRSSIRLMVVGIPNVGKSSFINRLAGRGAARTGDRPGITTAKQWIRIAGKYELLDTPGILWPKFEDPEVAKRIAFTGGIRDEIMDLEELSCELLGFLSAHYADMLKARYKLEDGQLKESSYDLLMQIGKKRGCIVSGGNIDTLRAASLVLDDFRSVRIGTITLEMPE</sequence>
<dbReference type="InterPro" id="IPR023179">
    <property type="entry name" value="GTP-bd_ortho_bundle_sf"/>
</dbReference>
<dbReference type="InterPro" id="IPR019991">
    <property type="entry name" value="GTP-bd_ribosome_bgen"/>
</dbReference>
<dbReference type="CDD" id="cd01856">
    <property type="entry name" value="YlqF"/>
    <property type="match status" value="1"/>
</dbReference>
<reference evidence="7" key="1">
    <citation type="submission" date="2020-10" db="EMBL/GenBank/DDBJ databases">
        <title>ChiBAC.</title>
        <authorList>
            <person name="Zenner C."/>
            <person name="Hitch T.C.A."/>
            <person name="Clavel T."/>
        </authorList>
    </citation>
    <scope>NUCLEOTIDE SEQUENCE</scope>
    <source>
        <strain evidence="7">DSM 107454</strain>
    </source>
</reference>
<dbReference type="RefSeq" id="WP_226391443.1">
    <property type="nucleotide sequence ID" value="NZ_JADCKB010000001.1"/>
</dbReference>
<accession>A0A9D5R7J6</accession>
<dbReference type="Gene3D" id="3.40.50.300">
    <property type="entry name" value="P-loop containing nucleotide triphosphate hydrolases"/>
    <property type="match status" value="1"/>
</dbReference>
<dbReference type="SUPFAM" id="SSF52540">
    <property type="entry name" value="P-loop containing nucleoside triphosphate hydrolases"/>
    <property type="match status" value="1"/>
</dbReference>
<dbReference type="PANTHER" id="PTHR45782:SF4">
    <property type="entry name" value="MITOCHONDRIAL RIBOSOME-ASSOCIATED GTPASE 1"/>
    <property type="match status" value="1"/>
</dbReference>
<dbReference type="GO" id="GO:0005525">
    <property type="term" value="F:GTP binding"/>
    <property type="evidence" value="ECO:0007669"/>
    <property type="project" value="UniProtKB-KW"/>
</dbReference>
<keyword evidence="2 4" id="KW-0547">Nucleotide-binding</keyword>
<evidence type="ECO:0000256" key="2">
    <source>
        <dbReference type="ARBA" id="ARBA00022741"/>
    </source>
</evidence>
<name>A0A9D5R7J6_9FIRM</name>
<evidence type="ECO:0000256" key="5">
    <source>
        <dbReference type="PIRSR" id="PIRSR006230-1"/>
    </source>
</evidence>
<feature type="binding site" evidence="5">
    <location>
        <begin position="58"/>
        <end position="61"/>
    </location>
    <ligand>
        <name>GTP</name>
        <dbReference type="ChEBI" id="CHEBI:37565"/>
    </ligand>
</feature>
<dbReference type="PROSITE" id="PS51721">
    <property type="entry name" value="G_CP"/>
    <property type="match status" value="1"/>
</dbReference>
<evidence type="ECO:0000256" key="3">
    <source>
        <dbReference type="ARBA" id="ARBA00023134"/>
    </source>
</evidence>
<evidence type="ECO:0000259" key="6">
    <source>
        <dbReference type="PROSITE" id="PS51721"/>
    </source>
</evidence>
<dbReference type="GO" id="GO:0003924">
    <property type="term" value="F:GTPase activity"/>
    <property type="evidence" value="ECO:0007669"/>
    <property type="project" value="TreeGrafter"/>
</dbReference>
<dbReference type="NCBIfam" id="TIGR03596">
    <property type="entry name" value="GTPase_YlqF"/>
    <property type="match status" value="1"/>
</dbReference>
<evidence type="ECO:0000256" key="4">
    <source>
        <dbReference type="PIRNR" id="PIRNR006230"/>
    </source>
</evidence>
<evidence type="ECO:0000313" key="7">
    <source>
        <dbReference type="EMBL" id="MBE5038877.1"/>
    </source>
</evidence>
<dbReference type="GO" id="GO:0006412">
    <property type="term" value="P:translation"/>
    <property type="evidence" value="ECO:0007669"/>
    <property type="project" value="TreeGrafter"/>
</dbReference>
<keyword evidence="4" id="KW-0963">Cytoplasm</keyword>
<dbReference type="AlphaFoldDB" id="A0A9D5R7J6"/>
<gene>
    <name evidence="7" type="primary">ylqF</name>
    <name evidence="7" type="ORF">INF28_00150</name>
</gene>
<dbReference type="Gene3D" id="1.10.1580.10">
    <property type="match status" value="1"/>
</dbReference>
<comment type="function">
    <text evidence="4">Required for a late step of 50S ribosomal subunit assembly. Has GTPase activity.</text>
</comment>
<dbReference type="InterPro" id="IPR016478">
    <property type="entry name" value="GTPase_MTG1"/>
</dbReference>
<evidence type="ECO:0000313" key="8">
    <source>
        <dbReference type="Proteomes" id="UP000806542"/>
    </source>
</evidence>
<dbReference type="InterPro" id="IPR030378">
    <property type="entry name" value="G_CP_dom"/>
</dbReference>
<keyword evidence="3 4" id="KW-0342">GTP-binding</keyword>
<organism evidence="7 8">
    <name type="scientific">Ructibacterium gallinarum</name>
    <dbReference type="NCBI Taxonomy" id="2779355"/>
    <lineage>
        <taxon>Bacteria</taxon>
        <taxon>Bacillati</taxon>
        <taxon>Bacillota</taxon>
        <taxon>Clostridia</taxon>
        <taxon>Eubacteriales</taxon>
        <taxon>Oscillospiraceae</taxon>
        <taxon>Ructibacterium</taxon>
    </lineage>
</organism>
<dbReference type="InterPro" id="IPR027417">
    <property type="entry name" value="P-loop_NTPase"/>
</dbReference>
<comment type="caution">
    <text evidence="7">The sequence shown here is derived from an EMBL/GenBank/DDBJ whole genome shotgun (WGS) entry which is preliminary data.</text>
</comment>
<dbReference type="GO" id="GO:0005737">
    <property type="term" value="C:cytoplasm"/>
    <property type="evidence" value="ECO:0007669"/>
    <property type="project" value="UniProtKB-SubCell"/>
</dbReference>
<dbReference type="Proteomes" id="UP000806542">
    <property type="component" value="Unassembled WGS sequence"/>
</dbReference>
<dbReference type="PIRSF" id="PIRSF006230">
    <property type="entry name" value="MG442"/>
    <property type="match status" value="1"/>
</dbReference>
<comment type="similarity">
    <text evidence="4">Belongs to the TRAFAC class YlqF/YawG GTPase family. MTG1 subfamily.</text>
</comment>
<feature type="binding site" evidence="5">
    <location>
        <position position="174"/>
    </location>
    <ligand>
        <name>GTP</name>
        <dbReference type="ChEBI" id="CHEBI:37565"/>
    </ligand>
</feature>
<dbReference type="InterPro" id="IPR006073">
    <property type="entry name" value="GTP-bd"/>
</dbReference>
<dbReference type="FunFam" id="3.40.50.300:FF:000590">
    <property type="entry name" value="Ribosome biogenesis GTPase A"/>
    <property type="match status" value="1"/>
</dbReference>
<feature type="binding site" evidence="5">
    <location>
        <begin position="130"/>
        <end position="135"/>
    </location>
    <ligand>
        <name>GTP</name>
        <dbReference type="ChEBI" id="CHEBI:37565"/>
    </ligand>
</feature>
<comment type="subcellular location">
    <subcellularLocation>
        <location evidence="4">Cytoplasm</location>
    </subcellularLocation>
</comment>
<protein>
    <recommendedName>
        <fullName evidence="1 4">Ribosome biogenesis GTPase A</fullName>
    </recommendedName>
</protein>
<dbReference type="EMBL" id="JADCKB010000001">
    <property type="protein sequence ID" value="MBE5038877.1"/>
    <property type="molecule type" value="Genomic_DNA"/>
</dbReference>
<evidence type="ECO:0000256" key="1">
    <source>
        <dbReference type="ARBA" id="ARBA00014898"/>
    </source>
</evidence>
<dbReference type="PANTHER" id="PTHR45782">
    <property type="entry name" value="MITOCHONDRIAL RIBOSOME-ASSOCIATED GTPASE 1"/>
    <property type="match status" value="1"/>
</dbReference>
<dbReference type="Pfam" id="PF01926">
    <property type="entry name" value="MMR_HSR1"/>
    <property type="match status" value="1"/>
</dbReference>
<feature type="domain" description="CP-type G" evidence="6">
    <location>
        <begin position="13"/>
        <end position="178"/>
    </location>
</feature>